<dbReference type="Pfam" id="PF00211">
    <property type="entry name" value="Guanylate_cyc"/>
    <property type="match status" value="1"/>
</dbReference>
<dbReference type="SUPFAM" id="SSF111126">
    <property type="entry name" value="Ligand-binding domain in the NO signalling and Golgi transport"/>
    <property type="match status" value="1"/>
</dbReference>
<keyword evidence="4" id="KW-0547">Nucleotide-binding</keyword>
<evidence type="ECO:0000259" key="12">
    <source>
        <dbReference type="PROSITE" id="PS50125"/>
    </source>
</evidence>
<sequence length="619" mass="69894">MIKDNQQLHYMLIGLLIRHSFYFTAYLLMKRLFGCSILSASDKIQQFSLFSGVELPVVLEIFGEYFLQYCLRHGYDKMLKTLGRNFKSFIQNLDSLHALLALTYKNIVAPSFRCETNEDDSLSLHYYTIRPGLYPIVLGLVKAVARDLYNQEAEISVVEKSQEIIAGGKTQEHVHFRVVLTRSDDTKSLVEFRPAFLTDFKISAEQFCNAFPYHIIFDSNLKIKQSGMMIQRLLRIPLIDRHMCDIFELIHPQMQMIVINLRMFINAVFMLKVLLPTKNQITHQTTERNGDMPSLILKGQMMWLDDIQHMIFISSPRLSSLTELMEMNVYLADIPLYDVTRELVLLNQQRIAEIDIAKRLDETTMELRKTSKALEEEKKKTESLLYQMLPERVAVELKNGRPVPAACPAIDIVNMLNDLYNRFDACTTVHGVYKVETIGDAYMIVSGVPVKTTAHAQLVANFALDMVAEASNVNSPATGKPLQIRVGIHSGPVVAGVVGNKMPRYCLFGDTVNTASRMESHGSAGRIHCSPDSHSHLIQTKEYEFRCRGEVDVKGKGKMTTFFLLGTRDKRISEPLDEHIELPIEGANGTDAVKLTNHKTSSDVSGSLGKGVSSTCNIV</sequence>
<gene>
    <name evidence="13" type="ORF">MAR_011972</name>
</gene>
<evidence type="ECO:0000256" key="6">
    <source>
        <dbReference type="ARBA" id="ARBA00023239"/>
    </source>
</evidence>
<dbReference type="PROSITE" id="PS50125">
    <property type="entry name" value="GUANYLATE_CYCLASE_2"/>
    <property type="match status" value="1"/>
</dbReference>
<keyword evidence="11" id="KW-1133">Transmembrane helix</keyword>
<evidence type="ECO:0000256" key="11">
    <source>
        <dbReference type="SAM" id="Phobius"/>
    </source>
</evidence>
<dbReference type="EC" id="4.6.1.2" evidence="2"/>
<evidence type="ECO:0000256" key="10">
    <source>
        <dbReference type="SAM" id="MobiDB-lite"/>
    </source>
</evidence>
<keyword evidence="11" id="KW-0472">Membrane</keyword>
<name>A0ABY7FVK7_MYAAR</name>
<keyword evidence="14" id="KW-1185">Reference proteome</keyword>
<evidence type="ECO:0000256" key="3">
    <source>
        <dbReference type="ARBA" id="ARBA00022490"/>
    </source>
</evidence>
<dbReference type="InterPro" id="IPR011644">
    <property type="entry name" value="Heme_NO-bd"/>
</dbReference>
<keyword evidence="7" id="KW-0141">cGMP biosynthesis</keyword>
<proteinExistence type="inferred from homology"/>
<comment type="subcellular location">
    <subcellularLocation>
        <location evidence="1">Cytoplasm</location>
    </subcellularLocation>
</comment>
<accession>A0ABY7FVK7</accession>
<dbReference type="InterPro" id="IPR001054">
    <property type="entry name" value="A/G_cyclase"/>
</dbReference>
<dbReference type="PANTHER" id="PTHR45655">
    <property type="entry name" value="GUANYLATE CYCLASE SOLUBLE SUBUNIT BETA-2"/>
    <property type="match status" value="1"/>
</dbReference>
<feature type="transmembrane region" description="Helical" evidence="11">
    <location>
        <begin position="12"/>
        <end position="29"/>
    </location>
</feature>
<dbReference type="InterPro" id="IPR038158">
    <property type="entry name" value="H-NOX_domain_sf"/>
</dbReference>
<dbReference type="Pfam" id="PF07700">
    <property type="entry name" value="HNOB"/>
    <property type="match status" value="1"/>
</dbReference>
<keyword evidence="9" id="KW-0175">Coiled coil</keyword>
<dbReference type="EMBL" id="CP111025">
    <property type="protein sequence ID" value="WAR26268.1"/>
    <property type="molecule type" value="Genomic_DNA"/>
</dbReference>
<evidence type="ECO:0000256" key="1">
    <source>
        <dbReference type="ARBA" id="ARBA00004496"/>
    </source>
</evidence>
<dbReference type="Gene3D" id="3.30.70.1230">
    <property type="entry name" value="Nucleotide cyclase"/>
    <property type="match status" value="1"/>
</dbReference>
<dbReference type="InterPro" id="IPR024096">
    <property type="entry name" value="NO_sig/Golgi_transp_ligand-bd"/>
</dbReference>
<dbReference type="Gene3D" id="3.90.1520.10">
    <property type="entry name" value="H-NOX domain"/>
    <property type="match status" value="1"/>
</dbReference>
<comment type="similarity">
    <text evidence="8">Belongs to the adenylyl cyclase class-4/guanylyl cyclase family.</text>
</comment>
<feature type="region of interest" description="Disordered" evidence="10">
    <location>
        <begin position="599"/>
        <end position="619"/>
    </location>
</feature>
<organism evidence="13 14">
    <name type="scientific">Mya arenaria</name>
    <name type="common">Soft-shell clam</name>
    <dbReference type="NCBI Taxonomy" id="6604"/>
    <lineage>
        <taxon>Eukaryota</taxon>
        <taxon>Metazoa</taxon>
        <taxon>Spiralia</taxon>
        <taxon>Lophotrochozoa</taxon>
        <taxon>Mollusca</taxon>
        <taxon>Bivalvia</taxon>
        <taxon>Autobranchia</taxon>
        <taxon>Heteroconchia</taxon>
        <taxon>Euheterodonta</taxon>
        <taxon>Imparidentia</taxon>
        <taxon>Neoheterodontei</taxon>
        <taxon>Myida</taxon>
        <taxon>Myoidea</taxon>
        <taxon>Myidae</taxon>
        <taxon>Mya</taxon>
    </lineage>
</organism>
<evidence type="ECO:0000313" key="14">
    <source>
        <dbReference type="Proteomes" id="UP001164746"/>
    </source>
</evidence>
<dbReference type="SUPFAM" id="SSF55073">
    <property type="entry name" value="Nucleotide cyclase"/>
    <property type="match status" value="1"/>
</dbReference>
<evidence type="ECO:0000256" key="2">
    <source>
        <dbReference type="ARBA" id="ARBA00012202"/>
    </source>
</evidence>
<dbReference type="Pfam" id="PF07701">
    <property type="entry name" value="HNOBA"/>
    <property type="match status" value="1"/>
</dbReference>
<dbReference type="PANTHER" id="PTHR45655:SF13">
    <property type="entry name" value="SOLUBLE GUANYLATE CYCLASE GCY-32-RELATED"/>
    <property type="match status" value="1"/>
</dbReference>
<dbReference type="InterPro" id="IPR011645">
    <property type="entry name" value="HNOB_dom_associated"/>
</dbReference>
<dbReference type="CDD" id="cd07302">
    <property type="entry name" value="CHD"/>
    <property type="match status" value="1"/>
</dbReference>
<dbReference type="Gene3D" id="6.10.250.780">
    <property type="match status" value="1"/>
</dbReference>
<evidence type="ECO:0000256" key="5">
    <source>
        <dbReference type="ARBA" id="ARBA00023134"/>
    </source>
</evidence>
<keyword evidence="6 8" id="KW-0456">Lyase</keyword>
<keyword evidence="5" id="KW-0342">GTP-binding</keyword>
<evidence type="ECO:0000256" key="4">
    <source>
        <dbReference type="ARBA" id="ARBA00022741"/>
    </source>
</evidence>
<keyword evidence="11" id="KW-0812">Transmembrane</keyword>
<feature type="coiled-coil region" evidence="9">
    <location>
        <begin position="357"/>
        <end position="384"/>
    </location>
</feature>
<reference evidence="13" key="1">
    <citation type="submission" date="2022-11" db="EMBL/GenBank/DDBJ databases">
        <title>Centuries of genome instability and evolution in soft-shell clam transmissible cancer (bioRxiv).</title>
        <authorList>
            <person name="Hart S.F.M."/>
            <person name="Yonemitsu M.A."/>
            <person name="Giersch R.M."/>
            <person name="Beal B.F."/>
            <person name="Arriagada G."/>
            <person name="Davis B.W."/>
            <person name="Ostrander E.A."/>
            <person name="Goff S.P."/>
            <person name="Metzger M.J."/>
        </authorList>
    </citation>
    <scope>NUCLEOTIDE SEQUENCE</scope>
    <source>
        <strain evidence="13">MELC-2E11</strain>
        <tissue evidence="13">Siphon/mantle</tissue>
    </source>
</reference>
<protein>
    <recommendedName>
        <fullName evidence="2">guanylate cyclase</fullName>
        <ecNumber evidence="2">4.6.1.2</ecNumber>
    </recommendedName>
</protein>
<keyword evidence="3" id="KW-0963">Cytoplasm</keyword>
<dbReference type="InterPro" id="IPR018297">
    <property type="entry name" value="A/G_cyclase_CS"/>
</dbReference>
<dbReference type="Gene3D" id="3.30.450.260">
    <property type="entry name" value="Haem NO binding associated domain"/>
    <property type="match status" value="1"/>
</dbReference>
<evidence type="ECO:0000256" key="8">
    <source>
        <dbReference type="RuleBase" id="RU000405"/>
    </source>
</evidence>
<dbReference type="InterPro" id="IPR029787">
    <property type="entry name" value="Nucleotide_cyclase"/>
</dbReference>
<dbReference type="PROSITE" id="PS00452">
    <property type="entry name" value="GUANYLATE_CYCLASE_1"/>
    <property type="match status" value="1"/>
</dbReference>
<dbReference type="SMART" id="SM00044">
    <property type="entry name" value="CYCc"/>
    <property type="match status" value="1"/>
</dbReference>
<evidence type="ECO:0000313" key="13">
    <source>
        <dbReference type="EMBL" id="WAR26268.1"/>
    </source>
</evidence>
<dbReference type="InterPro" id="IPR042463">
    <property type="entry name" value="HNOB_dom_associated_sf"/>
</dbReference>
<evidence type="ECO:0000256" key="7">
    <source>
        <dbReference type="ARBA" id="ARBA00023293"/>
    </source>
</evidence>
<feature type="domain" description="Guanylate cyclase" evidence="12">
    <location>
        <begin position="383"/>
        <end position="519"/>
    </location>
</feature>
<dbReference type="Proteomes" id="UP001164746">
    <property type="component" value="Chromosome 14"/>
</dbReference>
<evidence type="ECO:0000256" key="9">
    <source>
        <dbReference type="SAM" id="Coils"/>
    </source>
</evidence>